<feature type="chain" id="PRO_5045435985" evidence="1">
    <location>
        <begin position="27"/>
        <end position="313"/>
    </location>
</feature>
<comment type="caution">
    <text evidence="2">The sequence shown here is derived from an EMBL/GenBank/DDBJ whole genome shotgun (WGS) entry which is preliminary data.</text>
</comment>
<evidence type="ECO:0000256" key="1">
    <source>
        <dbReference type="SAM" id="SignalP"/>
    </source>
</evidence>
<dbReference type="GO" id="GO:0016787">
    <property type="term" value="F:hydrolase activity"/>
    <property type="evidence" value="ECO:0007669"/>
    <property type="project" value="UniProtKB-KW"/>
</dbReference>
<organism evidence="2 3">
    <name type="scientific">Nocardioides aquiterrae</name>
    <dbReference type="NCBI Taxonomy" id="203799"/>
    <lineage>
        <taxon>Bacteria</taxon>
        <taxon>Bacillati</taxon>
        <taxon>Actinomycetota</taxon>
        <taxon>Actinomycetes</taxon>
        <taxon>Propionibacteriales</taxon>
        <taxon>Nocardioidaceae</taxon>
        <taxon>Nocardioides</taxon>
    </lineage>
</organism>
<evidence type="ECO:0000313" key="3">
    <source>
        <dbReference type="Proteomes" id="UP001499979"/>
    </source>
</evidence>
<dbReference type="Gene3D" id="3.40.50.1820">
    <property type="entry name" value="alpha/beta hydrolase"/>
    <property type="match status" value="1"/>
</dbReference>
<feature type="signal peptide" evidence="1">
    <location>
        <begin position="1"/>
        <end position="26"/>
    </location>
</feature>
<protein>
    <submittedName>
        <fullName evidence="2">Alpha/beta fold hydrolase</fullName>
    </submittedName>
</protein>
<evidence type="ECO:0000313" key="2">
    <source>
        <dbReference type="EMBL" id="GAA1140608.1"/>
    </source>
</evidence>
<dbReference type="Proteomes" id="UP001499979">
    <property type="component" value="Unassembled WGS sequence"/>
</dbReference>
<name>A0ABP4EWS4_9ACTN</name>
<dbReference type="PANTHER" id="PTHR37574">
    <property type="entry name" value="LIPASE B"/>
    <property type="match status" value="1"/>
</dbReference>
<accession>A0ABP4EWS4</accession>
<dbReference type="InterPro" id="IPR053228">
    <property type="entry name" value="Stereospecific_Lipase"/>
</dbReference>
<proteinExistence type="predicted"/>
<sequence>MHRLALAALTLVLGLTVGLAPQPAPASAPGGPDLRAATSCPPRAELRAARGVVLLVAGTGSTPDETWSWSYEPALRADGFATCTVELPDHALGSFTEAAPYVVAAIRTAARRAGGPIAVVGHSQGGALPVWAVKYWPGLAGRVTDVVSLAGPFGGTALGNELCAPGRCAPLAWQLRQGANTVAALRAAPLPAGVAVTSIASRYDEIVRPQPAASQLDGATNILLQDVCAPDPSEHGVILGDPVAYALALDALTHRGPADPARLPADTCSQTFIPHGDLAGSPVFLQAVARFATGLADPTRWVDQEPPLPAYAR</sequence>
<keyword evidence="1" id="KW-0732">Signal</keyword>
<keyword evidence="3" id="KW-1185">Reference proteome</keyword>
<dbReference type="SUPFAM" id="SSF53474">
    <property type="entry name" value="alpha/beta-Hydrolases"/>
    <property type="match status" value="1"/>
</dbReference>
<dbReference type="EMBL" id="BAAAJE010000007">
    <property type="protein sequence ID" value="GAA1140608.1"/>
    <property type="molecule type" value="Genomic_DNA"/>
</dbReference>
<reference evidence="3" key="1">
    <citation type="journal article" date="2019" name="Int. J. Syst. Evol. Microbiol.">
        <title>The Global Catalogue of Microorganisms (GCM) 10K type strain sequencing project: providing services to taxonomists for standard genome sequencing and annotation.</title>
        <authorList>
            <consortium name="The Broad Institute Genomics Platform"/>
            <consortium name="The Broad Institute Genome Sequencing Center for Infectious Disease"/>
            <person name="Wu L."/>
            <person name="Ma J."/>
        </authorList>
    </citation>
    <scope>NUCLEOTIDE SEQUENCE [LARGE SCALE GENOMIC DNA]</scope>
    <source>
        <strain evidence="3">JCM 11813</strain>
    </source>
</reference>
<dbReference type="InterPro" id="IPR029058">
    <property type="entry name" value="AB_hydrolase_fold"/>
</dbReference>
<dbReference type="RefSeq" id="WP_343907389.1">
    <property type="nucleotide sequence ID" value="NZ_BAAAJE010000007.1"/>
</dbReference>
<dbReference type="PANTHER" id="PTHR37574:SF1">
    <property type="entry name" value="LIPASE B"/>
    <property type="match status" value="1"/>
</dbReference>
<keyword evidence="2" id="KW-0378">Hydrolase</keyword>
<gene>
    <name evidence="2" type="ORF">GCM10009606_20130</name>
</gene>